<accession>R7ZUX4</accession>
<dbReference type="Proteomes" id="UP000013909">
    <property type="component" value="Unassembled WGS sequence"/>
</dbReference>
<dbReference type="OrthoDB" id="9788465at2"/>
<gene>
    <name evidence="1" type="ORF">ADIS_1703</name>
</gene>
<dbReference type="Pfam" id="PF07308">
    <property type="entry name" value="DUF1456"/>
    <property type="match status" value="2"/>
</dbReference>
<keyword evidence="2" id="KW-1185">Reference proteome</keyword>
<dbReference type="PANTHER" id="PTHR37805">
    <property type="entry name" value="CYTOPLASMIC PROTEIN-RELATED"/>
    <property type="match status" value="1"/>
</dbReference>
<proteinExistence type="predicted"/>
<reference evidence="1 2" key="1">
    <citation type="submission" date="2013-02" db="EMBL/GenBank/DDBJ databases">
        <title>A novel strain isolated from Lonar lake, Maharashtra, India.</title>
        <authorList>
            <person name="Singh A."/>
        </authorList>
    </citation>
    <scope>NUCLEOTIDE SEQUENCE [LARGE SCALE GENOMIC DNA]</scope>
    <source>
        <strain evidence="1 2">AK24</strain>
    </source>
</reference>
<sequence>MENNYILRNLRYIFELGDDKMISLFALAGKTVSREEVSNWLKKEDDPDFKSIYDKELAYFLTGLIIKNRGKQEGKTPLVEKKLSNNDVLRKLRIALSLQDEDMLEILSRAGQHLSKHELSAFFRKPTQSQYRPCKDQVLRNFIKGLKLTYRREDSSKPESLEG</sequence>
<dbReference type="InterPro" id="IPR009921">
    <property type="entry name" value="YehS-like"/>
</dbReference>
<dbReference type="STRING" id="1232681.ADIS_1703"/>
<dbReference type="RefSeq" id="WP_010853842.1">
    <property type="nucleotide sequence ID" value="NZ_AQHR01000049.1"/>
</dbReference>
<dbReference type="AlphaFoldDB" id="R7ZUX4"/>
<evidence type="ECO:0000313" key="2">
    <source>
        <dbReference type="Proteomes" id="UP000013909"/>
    </source>
</evidence>
<dbReference type="EMBL" id="AQHR01000049">
    <property type="protein sequence ID" value="EON77784.1"/>
    <property type="molecule type" value="Genomic_DNA"/>
</dbReference>
<organism evidence="1 2">
    <name type="scientific">Lunatimonas lonarensis</name>
    <dbReference type="NCBI Taxonomy" id="1232681"/>
    <lineage>
        <taxon>Bacteria</taxon>
        <taxon>Pseudomonadati</taxon>
        <taxon>Bacteroidota</taxon>
        <taxon>Cytophagia</taxon>
        <taxon>Cytophagales</taxon>
        <taxon>Cyclobacteriaceae</taxon>
    </lineage>
</organism>
<comment type="caution">
    <text evidence="1">The sequence shown here is derived from an EMBL/GenBank/DDBJ whole genome shotgun (WGS) entry which is preliminary data.</text>
</comment>
<dbReference type="PANTHER" id="PTHR37805:SF1">
    <property type="entry name" value="CYTOPLASMIC PROTEIN"/>
    <property type="match status" value="1"/>
</dbReference>
<protein>
    <submittedName>
        <fullName evidence="1">Uncharacterized protein</fullName>
    </submittedName>
</protein>
<evidence type="ECO:0000313" key="1">
    <source>
        <dbReference type="EMBL" id="EON77784.1"/>
    </source>
</evidence>
<name>R7ZUX4_9BACT</name>